<keyword evidence="2" id="KW-1185">Reference proteome</keyword>
<name>A0AAW9PVI1_9CYAN</name>
<protein>
    <submittedName>
        <fullName evidence="1">Uncharacterized protein</fullName>
    </submittedName>
</protein>
<accession>A0AAW9PVI1</accession>
<dbReference type="RefSeq" id="WP_330482710.1">
    <property type="nucleotide sequence ID" value="NZ_JAZBJZ010000015.1"/>
</dbReference>
<comment type="caution">
    <text evidence="1">The sequence shown here is derived from an EMBL/GenBank/DDBJ whole genome shotgun (WGS) entry which is preliminary data.</text>
</comment>
<evidence type="ECO:0000313" key="1">
    <source>
        <dbReference type="EMBL" id="MEE3716283.1"/>
    </source>
</evidence>
<gene>
    <name evidence="1" type="ORF">V2H45_05945</name>
</gene>
<dbReference type="AlphaFoldDB" id="A0AAW9PVI1"/>
<proteinExistence type="predicted"/>
<organism evidence="1 2">
    <name type="scientific">Tumidithrix elongata BACA0141</name>
    <dbReference type="NCBI Taxonomy" id="2716417"/>
    <lineage>
        <taxon>Bacteria</taxon>
        <taxon>Bacillati</taxon>
        <taxon>Cyanobacteriota</taxon>
        <taxon>Cyanophyceae</taxon>
        <taxon>Pseudanabaenales</taxon>
        <taxon>Pseudanabaenaceae</taxon>
        <taxon>Tumidithrix</taxon>
        <taxon>Tumidithrix elongata</taxon>
    </lineage>
</organism>
<sequence length="76" mass="8490">MIISREFIQALDTLASQWTGKKFQAAEDLYDAIDELHNFAEEHRNLDFVQIPPQQSEDTVPAIDATAQSVTTPTNG</sequence>
<dbReference type="EMBL" id="JAZBJZ010000015">
    <property type="protein sequence ID" value="MEE3716283.1"/>
    <property type="molecule type" value="Genomic_DNA"/>
</dbReference>
<evidence type="ECO:0000313" key="2">
    <source>
        <dbReference type="Proteomes" id="UP001333818"/>
    </source>
</evidence>
<reference evidence="1" key="1">
    <citation type="submission" date="2024-01" db="EMBL/GenBank/DDBJ databases">
        <title>Bank of Algae and Cyanobacteria of the Azores (BACA) strain genomes.</title>
        <authorList>
            <person name="Luz R."/>
            <person name="Cordeiro R."/>
            <person name="Fonseca A."/>
            <person name="Goncalves V."/>
        </authorList>
    </citation>
    <scope>NUCLEOTIDE SEQUENCE</scope>
    <source>
        <strain evidence="1">BACA0141</strain>
    </source>
</reference>
<dbReference type="Proteomes" id="UP001333818">
    <property type="component" value="Unassembled WGS sequence"/>
</dbReference>